<accession>A0ACC3N891</accession>
<evidence type="ECO:0000313" key="2">
    <source>
        <dbReference type="Proteomes" id="UP001281147"/>
    </source>
</evidence>
<proteinExistence type="predicted"/>
<gene>
    <name evidence="1" type="ORF">LTR37_009706</name>
</gene>
<organism evidence="1 2">
    <name type="scientific">Vermiconidia calcicola</name>
    <dbReference type="NCBI Taxonomy" id="1690605"/>
    <lineage>
        <taxon>Eukaryota</taxon>
        <taxon>Fungi</taxon>
        <taxon>Dikarya</taxon>
        <taxon>Ascomycota</taxon>
        <taxon>Pezizomycotina</taxon>
        <taxon>Dothideomycetes</taxon>
        <taxon>Dothideomycetidae</taxon>
        <taxon>Mycosphaerellales</taxon>
        <taxon>Extremaceae</taxon>
        <taxon>Vermiconidia</taxon>
    </lineage>
</organism>
<name>A0ACC3N891_9PEZI</name>
<evidence type="ECO:0000313" key="1">
    <source>
        <dbReference type="EMBL" id="KAK3711326.1"/>
    </source>
</evidence>
<keyword evidence="2" id="KW-1185">Reference proteome</keyword>
<protein>
    <submittedName>
        <fullName evidence="1">Uncharacterized protein</fullName>
    </submittedName>
</protein>
<sequence length="540" mass="60729">MPRHKQSTTAPAEEPRMPEVAPEDDQPRGTRRTRQNSAEEPRIQGPRIQELSLEDDQPRGTRRRRQDSADEKPQAKETANAKAAGARSAKARKLGSPIDFMEQSRTVRNKQSTGKSRQGAKTAKVPPLESKERNLAAPLDFLTPCPWPLPTTNNAISNFDPNIIARDALETTVIMHPRLPMLVDAFLQYKRGHGSNLEKALYVSMSQHDLIARLIVKRALHFVQAHDYTVLRDGVHEPMLDWNAEWRRVGTTEEHLNEYVKLKDYLSYDEMMLASLLGTSGPSFFINTGRRDNRAELNPEEPHQERGVMVGLVGARFAATGQMDHALMLSPAADGPSPRRRQDPRMSKVFQDFFGHGKDDKNFNIPLYKARMQLSVETLLLESDDRAAQAGTTAYVHLVGLGLGVWGYAGEKQRVWYVDVVVQCLKDLDLKHVSTLEIAWIDVPASTVRKCEAAGKGVGIRVLFNKRPPCAKLDTDELLIRSWAWDSNTLPGNEYWSGILADSDDPAATCHSTIAELHNPYVNPFAHRIKVLQHRRRLSI</sequence>
<dbReference type="EMBL" id="JAUTXU010000077">
    <property type="protein sequence ID" value="KAK3711326.1"/>
    <property type="molecule type" value="Genomic_DNA"/>
</dbReference>
<comment type="caution">
    <text evidence="1">The sequence shown here is derived from an EMBL/GenBank/DDBJ whole genome shotgun (WGS) entry which is preliminary data.</text>
</comment>
<reference evidence="1" key="1">
    <citation type="submission" date="2023-07" db="EMBL/GenBank/DDBJ databases">
        <title>Black Yeasts Isolated from many extreme environments.</title>
        <authorList>
            <person name="Coleine C."/>
            <person name="Stajich J.E."/>
            <person name="Selbmann L."/>
        </authorList>
    </citation>
    <scope>NUCLEOTIDE SEQUENCE</scope>
    <source>
        <strain evidence="1">CCFEE 5714</strain>
    </source>
</reference>
<dbReference type="Proteomes" id="UP001281147">
    <property type="component" value="Unassembled WGS sequence"/>
</dbReference>